<dbReference type="Proteomes" id="UP000251166">
    <property type="component" value="Chromosome"/>
</dbReference>
<gene>
    <name evidence="2" type="ORF">DLJ82_2743</name>
</gene>
<reference evidence="2 3" key="1">
    <citation type="submission" date="2018-07" db="EMBL/GenBank/DDBJ databases">
        <title>Rhizobium leguminosarum strain:ATCC 14479 Genome sequencing and assembly.</title>
        <authorList>
            <person name="Chakraborty R."/>
        </authorList>
    </citation>
    <scope>NUCLEOTIDE SEQUENCE [LARGE SCALE GENOMIC DNA]</scope>
    <source>
        <strain evidence="2 3">ATCC 14479</strain>
    </source>
</reference>
<dbReference type="AlphaFoldDB" id="A0A2Z4YFY4"/>
<name>A0A2Z4YFY4_RHILE</name>
<feature type="region of interest" description="Disordered" evidence="1">
    <location>
        <begin position="1"/>
        <end position="23"/>
    </location>
</feature>
<accession>A0A2Z4YFY4</accession>
<organism evidence="2 3">
    <name type="scientific">Rhizobium leguminosarum</name>
    <dbReference type="NCBI Taxonomy" id="384"/>
    <lineage>
        <taxon>Bacteria</taxon>
        <taxon>Pseudomonadati</taxon>
        <taxon>Pseudomonadota</taxon>
        <taxon>Alphaproteobacteria</taxon>
        <taxon>Hyphomicrobiales</taxon>
        <taxon>Rhizobiaceae</taxon>
        <taxon>Rhizobium/Agrobacterium group</taxon>
        <taxon>Rhizobium</taxon>
    </lineage>
</organism>
<sequence>MNQTATNTDQRLNGGAPFGNRPSRFDNFGYVPQNVSQRFCRRPTSTIHATNMQTPLANQVFDCCDLPFGI</sequence>
<proteinExistence type="predicted"/>
<feature type="compositionally biased region" description="Polar residues" evidence="1">
    <location>
        <begin position="1"/>
        <end position="11"/>
    </location>
</feature>
<protein>
    <submittedName>
        <fullName evidence="2">Uncharacterized protein</fullName>
    </submittedName>
</protein>
<evidence type="ECO:0000256" key="1">
    <source>
        <dbReference type="SAM" id="MobiDB-lite"/>
    </source>
</evidence>
<evidence type="ECO:0000313" key="3">
    <source>
        <dbReference type="Proteomes" id="UP000251166"/>
    </source>
</evidence>
<evidence type="ECO:0000313" key="2">
    <source>
        <dbReference type="EMBL" id="AXA40327.1"/>
    </source>
</evidence>
<dbReference type="EMBL" id="CP030760">
    <property type="protein sequence ID" value="AXA40327.1"/>
    <property type="molecule type" value="Genomic_DNA"/>
</dbReference>